<evidence type="ECO:0000313" key="1">
    <source>
        <dbReference type="EMBL" id="RVT39625.1"/>
    </source>
</evidence>
<dbReference type="RefSeq" id="WP_127691701.1">
    <property type="nucleotide sequence ID" value="NZ_RZUL01000006.1"/>
</dbReference>
<gene>
    <name evidence="1" type="ORF">ENE74_14795</name>
</gene>
<sequence>MTSDRDNHRKLISAIRHLDEALVLLDEGDLGDQESAALIERALQRARRHLRTGIGPGLLPLSPRRARPPRLRQLFRQRHRG</sequence>
<dbReference type="Proteomes" id="UP000282977">
    <property type="component" value="Unassembled WGS sequence"/>
</dbReference>
<dbReference type="EMBL" id="RZUL01000006">
    <property type="protein sequence ID" value="RVT39625.1"/>
    <property type="molecule type" value="Genomic_DNA"/>
</dbReference>
<evidence type="ECO:0000313" key="2">
    <source>
        <dbReference type="Proteomes" id="UP000282977"/>
    </source>
</evidence>
<proteinExistence type="predicted"/>
<comment type="caution">
    <text evidence="1">The sequence shown here is derived from an EMBL/GenBank/DDBJ whole genome shotgun (WGS) entry which is preliminary data.</text>
</comment>
<name>A0A437J4J5_9SPHN</name>
<accession>A0A437J4J5</accession>
<reference evidence="1 2" key="1">
    <citation type="submission" date="2019-01" db="EMBL/GenBank/DDBJ databases">
        <authorList>
            <person name="Chen W.-M."/>
        </authorList>
    </citation>
    <scope>NUCLEOTIDE SEQUENCE [LARGE SCALE GENOMIC DNA]</scope>
    <source>
        <strain evidence="1 2">TLA-22</strain>
    </source>
</reference>
<protein>
    <submittedName>
        <fullName evidence="1">Uncharacterized protein</fullName>
    </submittedName>
</protein>
<dbReference type="AlphaFoldDB" id="A0A437J4J5"/>
<keyword evidence="2" id="KW-1185">Reference proteome</keyword>
<organism evidence="1 2">
    <name type="scientific">Sphingobium algorifonticola</name>
    <dbReference type="NCBI Taxonomy" id="2008318"/>
    <lineage>
        <taxon>Bacteria</taxon>
        <taxon>Pseudomonadati</taxon>
        <taxon>Pseudomonadota</taxon>
        <taxon>Alphaproteobacteria</taxon>
        <taxon>Sphingomonadales</taxon>
        <taxon>Sphingomonadaceae</taxon>
        <taxon>Sphingobium</taxon>
    </lineage>
</organism>